<dbReference type="Proteomes" id="UP000666240">
    <property type="component" value="Unassembled WGS sequence"/>
</dbReference>
<dbReference type="AlphaFoldDB" id="A0A8J7UI45"/>
<dbReference type="InterPro" id="IPR001387">
    <property type="entry name" value="Cro/C1-type_HTH"/>
</dbReference>
<organism evidence="2 3">
    <name type="scientific">Tianweitania sediminis</name>
    <dbReference type="NCBI Taxonomy" id="1502156"/>
    <lineage>
        <taxon>Bacteria</taxon>
        <taxon>Pseudomonadati</taxon>
        <taxon>Pseudomonadota</taxon>
        <taxon>Alphaproteobacteria</taxon>
        <taxon>Hyphomicrobiales</taxon>
        <taxon>Phyllobacteriaceae</taxon>
        <taxon>Tianweitania</taxon>
    </lineage>
</organism>
<proteinExistence type="predicted"/>
<dbReference type="CDD" id="cd00093">
    <property type="entry name" value="HTH_XRE"/>
    <property type="match status" value="1"/>
</dbReference>
<feature type="domain" description="HTH cro/C1-type" evidence="1">
    <location>
        <begin position="18"/>
        <end position="62"/>
    </location>
</feature>
<evidence type="ECO:0000313" key="2">
    <source>
        <dbReference type="EMBL" id="MBP0439879.1"/>
    </source>
</evidence>
<dbReference type="SUPFAM" id="SSF47413">
    <property type="entry name" value="lambda repressor-like DNA-binding domains"/>
    <property type="match status" value="1"/>
</dbReference>
<dbReference type="InterPro" id="IPR010982">
    <property type="entry name" value="Lambda_DNA-bd_dom_sf"/>
</dbReference>
<dbReference type="RefSeq" id="WP_209335898.1">
    <property type="nucleotide sequence ID" value="NZ_JAGIYY010000004.1"/>
</dbReference>
<name>A0A8J7UI45_9HYPH</name>
<gene>
    <name evidence="2" type="ORF">J5Y06_14570</name>
</gene>
<dbReference type="Gene3D" id="1.10.260.40">
    <property type="entry name" value="lambda repressor-like DNA-binding domains"/>
    <property type="match status" value="1"/>
</dbReference>
<evidence type="ECO:0000313" key="3">
    <source>
        <dbReference type="Proteomes" id="UP000666240"/>
    </source>
</evidence>
<reference evidence="2" key="1">
    <citation type="submission" date="2021-03" db="EMBL/GenBank/DDBJ databases">
        <title>Genome sequencing and assembly of Tianweitania sediminis.</title>
        <authorList>
            <person name="Chhetri G."/>
        </authorList>
    </citation>
    <scope>NUCLEOTIDE SEQUENCE</scope>
    <source>
        <strain evidence="2">Z8</strain>
    </source>
</reference>
<dbReference type="PROSITE" id="PS50943">
    <property type="entry name" value="HTH_CROC1"/>
    <property type="match status" value="1"/>
</dbReference>
<dbReference type="EMBL" id="JAGIYY010000004">
    <property type="protein sequence ID" value="MBP0439879.1"/>
    <property type="molecule type" value="Genomic_DNA"/>
</dbReference>
<keyword evidence="3" id="KW-1185">Reference proteome</keyword>
<accession>A0A8J7UI45</accession>
<comment type="caution">
    <text evidence="2">The sequence shown here is derived from an EMBL/GenBank/DDBJ whole genome shotgun (WGS) entry which is preliminary data.</text>
</comment>
<dbReference type="SMART" id="SM00530">
    <property type="entry name" value="HTH_XRE"/>
    <property type="match status" value="1"/>
</dbReference>
<evidence type="ECO:0000259" key="1">
    <source>
        <dbReference type="PROSITE" id="PS50943"/>
    </source>
</evidence>
<protein>
    <submittedName>
        <fullName evidence="2">Helix-turn-helix transcriptional regulator</fullName>
    </submittedName>
</protein>
<dbReference type="Pfam" id="PF01381">
    <property type="entry name" value="HTH_3"/>
    <property type="match status" value="1"/>
</dbReference>
<sequence>MVAKRQISSGSKAVGERLRRMRKRVPHLTQEALGTKVGLTAQQISKYERGESSISVELFERIKKITDDLSDENSSTLRDYSFGFSERQALYASPHPIKSETLAILQQAIDDLNLGMERLRKL</sequence>
<dbReference type="GO" id="GO:0003677">
    <property type="term" value="F:DNA binding"/>
    <property type="evidence" value="ECO:0007669"/>
    <property type="project" value="InterPro"/>
</dbReference>